<proteinExistence type="inferred from homology"/>
<dbReference type="PRINTS" id="PR00245">
    <property type="entry name" value="OLFACTORYR"/>
</dbReference>
<evidence type="ECO:0000256" key="2">
    <source>
        <dbReference type="ARBA" id="ARBA00010663"/>
    </source>
</evidence>
<evidence type="ECO:0000256" key="13">
    <source>
        <dbReference type="RuleBase" id="RU363047"/>
    </source>
</evidence>
<keyword evidence="11 12" id="KW-0807">Transducer</keyword>
<feature type="transmembrane region" description="Helical" evidence="13">
    <location>
        <begin position="149"/>
        <end position="167"/>
    </location>
</feature>
<feature type="domain" description="G-protein coupled receptors family 1 profile" evidence="14">
    <location>
        <begin position="50"/>
        <end position="299"/>
    </location>
</feature>
<sequence>MYIFFLSQHTEKQNFTEISEFHLLGLSEDPELQLLIFGLFLFMYLVTVLGNLLIILATISDSHLHTPMYFFLSNLSFVDICLVSTTVPKMLVNIKMQSKVITYEGCLIQIYFFILFIVLDNFLLAVMAYDRYVAICHPLHYTVIMNHRLCGLLVLACWVTNVLNSLLETLIALRLSFCTDLEIPHFLCELNQLVLLACSDTFLNNIVMYFAALLLAGVPLAGILYSYSKIVSSIHAISTAQGRHKAFSTCASHLSVVSLFYCTLLGLYLSSAVTQNLRSTATASVMYTVVTPMVNPFIYSLRNKDLISDLKKILRIKV</sequence>
<evidence type="ECO:0000313" key="16">
    <source>
        <dbReference type="Proteomes" id="UP001166674"/>
    </source>
</evidence>
<feature type="transmembrane region" description="Helical" evidence="13">
    <location>
        <begin position="107"/>
        <end position="129"/>
    </location>
</feature>
<evidence type="ECO:0000256" key="12">
    <source>
        <dbReference type="RuleBase" id="RU000688"/>
    </source>
</evidence>
<keyword evidence="9 13" id="KW-0472">Membrane</keyword>
<comment type="caution">
    <text evidence="15">The sequence shown here is derived from an EMBL/GenBank/DDBJ whole genome shotgun (WGS) entry which is preliminary data.</text>
</comment>
<comment type="subcellular location">
    <subcellularLocation>
        <location evidence="1 13">Cell membrane</location>
        <topology evidence="1 13">Multi-pass membrane protein</topology>
    </subcellularLocation>
</comment>
<evidence type="ECO:0000256" key="6">
    <source>
        <dbReference type="ARBA" id="ARBA00022725"/>
    </source>
</evidence>
<keyword evidence="8 12" id="KW-0297">G-protein coupled receptor</keyword>
<keyword evidence="3 13" id="KW-1003">Cell membrane</keyword>
<feature type="transmembrane region" description="Helical" evidence="13">
    <location>
        <begin position="246"/>
        <end position="269"/>
    </location>
</feature>
<keyword evidence="6 13" id="KW-0552">Olfaction</keyword>
<protein>
    <recommendedName>
        <fullName evidence="13">Olfactory receptor</fullName>
    </recommendedName>
</protein>
<feature type="transmembrane region" description="Helical" evidence="13">
    <location>
        <begin position="68"/>
        <end position="87"/>
    </location>
</feature>
<accession>A0AA41N7E7</accession>
<feature type="transmembrane region" description="Helical" evidence="13">
    <location>
        <begin position="206"/>
        <end position="225"/>
    </location>
</feature>
<keyword evidence="7 13" id="KW-1133">Transmembrane helix</keyword>
<dbReference type="PROSITE" id="PS00237">
    <property type="entry name" value="G_PROTEIN_RECEP_F1_1"/>
    <property type="match status" value="1"/>
</dbReference>
<dbReference type="GO" id="GO:0004984">
    <property type="term" value="F:olfactory receptor activity"/>
    <property type="evidence" value="ECO:0007669"/>
    <property type="project" value="InterPro"/>
</dbReference>
<dbReference type="FunFam" id="1.20.1070.10:FF:000009">
    <property type="entry name" value="Olfactory receptor"/>
    <property type="match status" value="1"/>
</dbReference>
<evidence type="ECO:0000256" key="3">
    <source>
        <dbReference type="ARBA" id="ARBA00022475"/>
    </source>
</evidence>
<name>A0AA41N7E7_SCICA</name>
<evidence type="ECO:0000256" key="11">
    <source>
        <dbReference type="ARBA" id="ARBA00023224"/>
    </source>
</evidence>
<evidence type="ECO:0000256" key="9">
    <source>
        <dbReference type="ARBA" id="ARBA00023136"/>
    </source>
</evidence>
<dbReference type="GO" id="GO:0005886">
    <property type="term" value="C:plasma membrane"/>
    <property type="evidence" value="ECO:0007669"/>
    <property type="project" value="UniProtKB-SubCell"/>
</dbReference>
<evidence type="ECO:0000256" key="10">
    <source>
        <dbReference type="ARBA" id="ARBA00023170"/>
    </source>
</evidence>
<dbReference type="InterPro" id="IPR000276">
    <property type="entry name" value="GPCR_Rhodpsn"/>
</dbReference>
<evidence type="ECO:0000256" key="8">
    <source>
        <dbReference type="ARBA" id="ARBA00023040"/>
    </source>
</evidence>
<evidence type="ECO:0000256" key="1">
    <source>
        <dbReference type="ARBA" id="ARBA00004651"/>
    </source>
</evidence>
<feature type="transmembrane region" description="Helical" evidence="13">
    <location>
        <begin position="281"/>
        <end position="301"/>
    </location>
</feature>
<dbReference type="AlphaFoldDB" id="A0AA41N7E7"/>
<reference evidence="15" key="1">
    <citation type="submission" date="2020-03" db="EMBL/GenBank/DDBJ databases">
        <title>Studies in the Genomics of Life Span.</title>
        <authorList>
            <person name="Glass D."/>
        </authorList>
    </citation>
    <scope>NUCLEOTIDE SEQUENCE</scope>
    <source>
        <strain evidence="15">SUZIE</strain>
        <tissue evidence="15">Muscle</tissue>
    </source>
</reference>
<keyword evidence="16" id="KW-1185">Reference proteome</keyword>
<dbReference type="Gene3D" id="1.20.1070.10">
    <property type="entry name" value="Rhodopsin 7-helix transmembrane proteins"/>
    <property type="match status" value="1"/>
</dbReference>
<dbReference type="SUPFAM" id="SSF81321">
    <property type="entry name" value="Family A G protein-coupled receptor-like"/>
    <property type="match status" value="1"/>
</dbReference>
<dbReference type="GO" id="GO:0004930">
    <property type="term" value="F:G protein-coupled receptor activity"/>
    <property type="evidence" value="ECO:0007669"/>
    <property type="project" value="UniProtKB-KW"/>
</dbReference>
<dbReference type="PROSITE" id="PS50262">
    <property type="entry name" value="G_PROTEIN_RECEP_F1_2"/>
    <property type="match status" value="1"/>
</dbReference>
<gene>
    <name evidence="15" type="ORF">SUZIE_181675</name>
</gene>
<comment type="similarity">
    <text evidence="2 12">Belongs to the G-protein coupled receptor 1 family.</text>
</comment>
<dbReference type="CDD" id="cd15234">
    <property type="entry name" value="7tmA_OR7-like"/>
    <property type="match status" value="1"/>
</dbReference>
<evidence type="ECO:0000256" key="7">
    <source>
        <dbReference type="ARBA" id="ARBA00022989"/>
    </source>
</evidence>
<dbReference type="PRINTS" id="PR00237">
    <property type="entry name" value="GPCRRHODOPSN"/>
</dbReference>
<dbReference type="Proteomes" id="UP001166674">
    <property type="component" value="Unassembled WGS sequence"/>
</dbReference>
<evidence type="ECO:0000313" key="15">
    <source>
        <dbReference type="EMBL" id="MBZ3885184.1"/>
    </source>
</evidence>
<evidence type="ECO:0000259" key="14">
    <source>
        <dbReference type="PROSITE" id="PS50262"/>
    </source>
</evidence>
<dbReference type="Pfam" id="PF13853">
    <property type="entry name" value="7tm_4"/>
    <property type="match status" value="1"/>
</dbReference>
<keyword evidence="4 13" id="KW-0716">Sensory transduction</keyword>
<dbReference type="PANTHER" id="PTHR48001">
    <property type="entry name" value="OLFACTORY RECEPTOR"/>
    <property type="match status" value="1"/>
</dbReference>
<evidence type="ECO:0000256" key="5">
    <source>
        <dbReference type="ARBA" id="ARBA00022692"/>
    </source>
</evidence>
<dbReference type="InterPro" id="IPR000725">
    <property type="entry name" value="Olfact_rcpt"/>
</dbReference>
<organism evidence="15 16">
    <name type="scientific">Sciurus carolinensis</name>
    <name type="common">Eastern gray squirrel</name>
    <dbReference type="NCBI Taxonomy" id="30640"/>
    <lineage>
        <taxon>Eukaryota</taxon>
        <taxon>Metazoa</taxon>
        <taxon>Chordata</taxon>
        <taxon>Craniata</taxon>
        <taxon>Vertebrata</taxon>
        <taxon>Euteleostomi</taxon>
        <taxon>Mammalia</taxon>
        <taxon>Eutheria</taxon>
        <taxon>Euarchontoglires</taxon>
        <taxon>Glires</taxon>
        <taxon>Rodentia</taxon>
        <taxon>Sciuromorpha</taxon>
        <taxon>Sciuridae</taxon>
        <taxon>Sciurinae</taxon>
        <taxon>Sciurini</taxon>
        <taxon>Sciurus</taxon>
    </lineage>
</organism>
<dbReference type="InterPro" id="IPR017452">
    <property type="entry name" value="GPCR_Rhodpsn_7TM"/>
</dbReference>
<dbReference type="EMBL" id="JAATJV010398604">
    <property type="protein sequence ID" value="MBZ3885184.1"/>
    <property type="molecule type" value="Genomic_DNA"/>
</dbReference>
<feature type="transmembrane region" description="Helical" evidence="13">
    <location>
        <begin position="34"/>
        <end position="56"/>
    </location>
</feature>
<evidence type="ECO:0000256" key="4">
    <source>
        <dbReference type="ARBA" id="ARBA00022606"/>
    </source>
</evidence>
<dbReference type="FunFam" id="1.10.1220.70:FF:000001">
    <property type="entry name" value="Olfactory receptor"/>
    <property type="match status" value="1"/>
</dbReference>
<keyword evidence="10 12" id="KW-0675">Receptor</keyword>
<keyword evidence="5 12" id="KW-0812">Transmembrane</keyword>